<evidence type="ECO:0000259" key="1">
    <source>
        <dbReference type="Pfam" id="PF13538"/>
    </source>
</evidence>
<accession>A0AAE1HL80</accession>
<dbReference type="PANTHER" id="PTHR47642:SF5">
    <property type="entry name" value="ATP-DEPENDENT DNA HELICASE"/>
    <property type="match status" value="1"/>
</dbReference>
<sequence length="232" mass="26796">MQYTFFYRNDDVDNFNTKALNEIPGTVMDCHASDTISEHRIPDTWTPLFPLAVTEKTRNNSSLKRNRMQFPLTLAHALTIHKSQGQSHKKVVVHIKKTLSRELLYVACSRATSLNGLFIIGSFKAPNKLDENGHLAQEMKRWKKPKVIPQFKHLHHSNCFQIRFHNEQSLEKHCKLVTNDLNFISSDVLLFGETWMSPLDNIKIHSFKLVTTLEKKRAEARLSKADSNPTWS</sequence>
<evidence type="ECO:0000313" key="3">
    <source>
        <dbReference type="Proteomes" id="UP001219518"/>
    </source>
</evidence>
<dbReference type="GO" id="GO:0004386">
    <property type="term" value="F:helicase activity"/>
    <property type="evidence" value="ECO:0007669"/>
    <property type="project" value="UniProtKB-KW"/>
</dbReference>
<dbReference type="InterPro" id="IPR051055">
    <property type="entry name" value="PIF1_helicase"/>
</dbReference>
<dbReference type="Proteomes" id="UP001219518">
    <property type="component" value="Unassembled WGS sequence"/>
</dbReference>
<keyword evidence="2" id="KW-0067">ATP-binding</keyword>
<dbReference type="AlphaFoldDB" id="A0AAE1HL80"/>
<dbReference type="Pfam" id="PF13538">
    <property type="entry name" value="UvrD_C_2"/>
    <property type="match status" value="1"/>
</dbReference>
<dbReference type="EMBL" id="JAHWGI010001142">
    <property type="protein sequence ID" value="KAK3923337.1"/>
    <property type="molecule type" value="Genomic_DNA"/>
</dbReference>
<evidence type="ECO:0000313" key="2">
    <source>
        <dbReference type="EMBL" id="KAK3923337.1"/>
    </source>
</evidence>
<keyword evidence="2" id="KW-0547">Nucleotide-binding</keyword>
<dbReference type="InterPro" id="IPR027785">
    <property type="entry name" value="UvrD-like_helicase_C"/>
</dbReference>
<organism evidence="2 3">
    <name type="scientific">Frankliniella fusca</name>
    <dbReference type="NCBI Taxonomy" id="407009"/>
    <lineage>
        <taxon>Eukaryota</taxon>
        <taxon>Metazoa</taxon>
        <taxon>Ecdysozoa</taxon>
        <taxon>Arthropoda</taxon>
        <taxon>Hexapoda</taxon>
        <taxon>Insecta</taxon>
        <taxon>Pterygota</taxon>
        <taxon>Neoptera</taxon>
        <taxon>Paraneoptera</taxon>
        <taxon>Thysanoptera</taxon>
        <taxon>Terebrantia</taxon>
        <taxon>Thripoidea</taxon>
        <taxon>Thripidae</taxon>
        <taxon>Frankliniella</taxon>
    </lineage>
</organism>
<dbReference type="SUPFAM" id="SSF52540">
    <property type="entry name" value="P-loop containing nucleoside triphosphate hydrolases"/>
    <property type="match status" value="1"/>
</dbReference>
<feature type="domain" description="UvrD-like helicase C-terminal" evidence="1">
    <location>
        <begin position="75"/>
        <end position="113"/>
    </location>
</feature>
<keyword evidence="2" id="KW-0378">Hydrolase</keyword>
<dbReference type="Gene3D" id="3.40.50.300">
    <property type="entry name" value="P-loop containing nucleotide triphosphate hydrolases"/>
    <property type="match status" value="1"/>
</dbReference>
<dbReference type="PANTHER" id="PTHR47642">
    <property type="entry name" value="ATP-DEPENDENT DNA HELICASE"/>
    <property type="match status" value="1"/>
</dbReference>
<reference evidence="2" key="2">
    <citation type="journal article" date="2023" name="BMC Genomics">
        <title>Pest status, molecular evolution, and epigenetic factors derived from the genome assembly of Frankliniella fusca, a thysanopteran phytovirus vector.</title>
        <authorList>
            <person name="Catto M.A."/>
            <person name="Labadie P.E."/>
            <person name="Jacobson A.L."/>
            <person name="Kennedy G.G."/>
            <person name="Srinivasan R."/>
            <person name="Hunt B.G."/>
        </authorList>
    </citation>
    <scope>NUCLEOTIDE SEQUENCE</scope>
    <source>
        <strain evidence="2">PL_HMW_Pooled</strain>
    </source>
</reference>
<protein>
    <submittedName>
        <fullName evidence="2">ATP-dependent DNA helicase pfh1</fullName>
    </submittedName>
</protein>
<dbReference type="InterPro" id="IPR027417">
    <property type="entry name" value="P-loop_NTPase"/>
</dbReference>
<keyword evidence="3" id="KW-1185">Reference proteome</keyword>
<gene>
    <name evidence="2" type="ORF">KUF71_000419</name>
</gene>
<reference evidence="2" key="1">
    <citation type="submission" date="2021-07" db="EMBL/GenBank/DDBJ databases">
        <authorList>
            <person name="Catto M.A."/>
            <person name="Jacobson A."/>
            <person name="Kennedy G."/>
            <person name="Labadie P."/>
            <person name="Hunt B.G."/>
            <person name="Srinivasan R."/>
        </authorList>
    </citation>
    <scope>NUCLEOTIDE SEQUENCE</scope>
    <source>
        <strain evidence="2">PL_HMW_Pooled</strain>
        <tissue evidence="2">Head</tissue>
    </source>
</reference>
<name>A0AAE1HL80_9NEOP</name>
<dbReference type="CDD" id="cd18809">
    <property type="entry name" value="SF1_C_RecD"/>
    <property type="match status" value="1"/>
</dbReference>
<comment type="caution">
    <text evidence="2">The sequence shown here is derived from an EMBL/GenBank/DDBJ whole genome shotgun (WGS) entry which is preliminary data.</text>
</comment>
<proteinExistence type="predicted"/>
<keyword evidence="2" id="KW-0347">Helicase</keyword>